<reference evidence="2" key="1">
    <citation type="submission" date="2023-08" db="EMBL/GenBank/DDBJ databases">
        <title>The novel hydrolase IpcH responsible for the initial isoprocarb degradation step in Rhodococcus sp. D-6.</title>
        <authorList>
            <person name="Zhu Q."/>
        </authorList>
    </citation>
    <scope>NUCLEOTIDE SEQUENCE</scope>
    <source>
        <strain evidence="2">D-6</strain>
        <plasmid evidence="2">p2-D-6</plasmid>
    </source>
</reference>
<organism evidence="2">
    <name type="scientific">Rhodococcus sp. D-6</name>
    <dbReference type="NCBI Taxonomy" id="1387842"/>
    <lineage>
        <taxon>Bacteria</taxon>
        <taxon>Bacillati</taxon>
        <taxon>Actinomycetota</taxon>
        <taxon>Actinomycetes</taxon>
        <taxon>Mycobacteriales</taxon>
        <taxon>Nocardiaceae</taxon>
        <taxon>Rhodococcus</taxon>
    </lineage>
</organism>
<evidence type="ECO:0000313" key="2">
    <source>
        <dbReference type="EMBL" id="XBW06987.1"/>
    </source>
</evidence>
<geneLocation type="plasmid" evidence="2">
    <name>p2-D-6</name>
</geneLocation>
<gene>
    <name evidence="2" type="ORF">RBB84_25095</name>
</gene>
<dbReference type="EMBL" id="CP132972">
    <property type="protein sequence ID" value="XBW06987.1"/>
    <property type="molecule type" value="Genomic_DNA"/>
</dbReference>
<keyword evidence="2" id="KW-0614">Plasmid</keyword>
<dbReference type="AlphaFoldDB" id="A0AAU7V3V0"/>
<protein>
    <submittedName>
        <fullName evidence="2">Uncharacterized protein</fullName>
    </submittedName>
</protein>
<accession>A0AAU7V3V0</accession>
<proteinExistence type="predicted"/>
<name>A0AAU7V3V0_9NOCA</name>
<sequence>MTQPPAPAAVPAERALSSTEDNDGTAAEKPKSSPRPRGTGGRPAAGKELVDTITKVPARVPGDLYAEALPLVKGVGKPSWGQLIAWTCQDHHDAVLAEVLALAADSVGSRRLRGPNREGAAALQVTARVDALELDAVDDILKRAQGKAKTKVTRTHVVIGALKVATGQPT</sequence>
<evidence type="ECO:0000256" key="1">
    <source>
        <dbReference type="SAM" id="MobiDB-lite"/>
    </source>
</evidence>
<feature type="region of interest" description="Disordered" evidence="1">
    <location>
        <begin position="1"/>
        <end position="48"/>
    </location>
</feature>
<dbReference type="RefSeq" id="WP_350247754.1">
    <property type="nucleotide sequence ID" value="NZ_CP132972.1"/>
</dbReference>
<dbReference type="KEGG" id="rhox:RBB84_25095"/>